<dbReference type="Proteomes" id="UP000523007">
    <property type="component" value="Unassembled WGS sequence"/>
</dbReference>
<evidence type="ECO:0000313" key="3">
    <source>
        <dbReference type="Proteomes" id="UP000523007"/>
    </source>
</evidence>
<name>A0A7W7RMS7_9ACTN</name>
<accession>A0A7W7RMS7</accession>
<feature type="compositionally biased region" description="Low complexity" evidence="1">
    <location>
        <begin position="203"/>
        <end position="214"/>
    </location>
</feature>
<evidence type="ECO:0000313" key="2">
    <source>
        <dbReference type="EMBL" id="MBB4934836.1"/>
    </source>
</evidence>
<organism evidence="2 3">
    <name type="scientific">Lipingzhangella halophila</name>
    <dbReference type="NCBI Taxonomy" id="1783352"/>
    <lineage>
        <taxon>Bacteria</taxon>
        <taxon>Bacillati</taxon>
        <taxon>Actinomycetota</taxon>
        <taxon>Actinomycetes</taxon>
        <taxon>Streptosporangiales</taxon>
        <taxon>Nocardiopsidaceae</taxon>
        <taxon>Lipingzhangella</taxon>
    </lineage>
</organism>
<protein>
    <submittedName>
        <fullName evidence="2">Uncharacterized protein</fullName>
    </submittedName>
</protein>
<feature type="region of interest" description="Disordered" evidence="1">
    <location>
        <begin position="116"/>
        <end position="148"/>
    </location>
</feature>
<keyword evidence="3" id="KW-1185">Reference proteome</keyword>
<sequence length="257" mass="28640">MSNPIPRALTWAQALLFPFALLPFLIIRPASALPPQRRTDRSRPRPYLPSPAVPPDYDRFCEVHTRHRALWRLTYVPGQQVPYQAHHRYLDGIALAAADLDALDFALAHFAPPPRTRPYVDERDRPEHPNNHDHRANPSSSAPARAEHARTLGLREVRCLHQLADDLMASTHGRCYWTSAVRDAALEILTRIAALIGGTCGQRAPGPARSAEPAEPAPPPPGTPPRRRRSCVRPADHEGHHLDASGRSWHNAEEGSR</sequence>
<feature type="compositionally biased region" description="Basic and acidic residues" evidence="1">
    <location>
        <begin position="118"/>
        <end position="136"/>
    </location>
</feature>
<dbReference type="RefSeq" id="WP_184584491.1">
    <property type="nucleotide sequence ID" value="NZ_JACHJT010000002.1"/>
</dbReference>
<gene>
    <name evidence="2" type="ORF">F4561_005730</name>
</gene>
<feature type="region of interest" description="Disordered" evidence="1">
    <location>
        <begin position="201"/>
        <end position="257"/>
    </location>
</feature>
<dbReference type="EMBL" id="JACHJT010000002">
    <property type="protein sequence ID" value="MBB4934836.1"/>
    <property type="molecule type" value="Genomic_DNA"/>
</dbReference>
<comment type="caution">
    <text evidence="2">The sequence shown here is derived from an EMBL/GenBank/DDBJ whole genome shotgun (WGS) entry which is preliminary data.</text>
</comment>
<dbReference type="AlphaFoldDB" id="A0A7W7RMS7"/>
<proteinExistence type="predicted"/>
<feature type="compositionally biased region" description="Pro residues" evidence="1">
    <location>
        <begin position="215"/>
        <end position="224"/>
    </location>
</feature>
<evidence type="ECO:0000256" key="1">
    <source>
        <dbReference type="SAM" id="MobiDB-lite"/>
    </source>
</evidence>
<feature type="compositionally biased region" description="Basic and acidic residues" evidence="1">
    <location>
        <begin position="234"/>
        <end position="257"/>
    </location>
</feature>
<reference evidence="2 3" key="1">
    <citation type="submission" date="2020-08" db="EMBL/GenBank/DDBJ databases">
        <title>Sequencing the genomes of 1000 actinobacteria strains.</title>
        <authorList>
            <person name="Klenk H.-P."/>
        </authorList>
    </citation>
    <scope>NUCLEOTIDE SEQUENCE [LARGE SCALE GENOMIC DNA]</scope>
    <source>
        <strain evidence="2 3">DSM 102030</strain>
    </source>
</reference>